<sequence length="229" mass="25490">MLSLKKNKPSRPSHLLSAYAGPQPTGADGRPLRSCVKKPTSSDVQRNSGRRRVSFGHVDLREYRRIAGDNPSVSDGCPLAIGWDYNCVGEVDVDSYEADRACRADRVEAAQYGTLGLLHSTVREAILRAIAGVSRTEIAQAKKQAYIHKCHRLETLDEIGGVQDCHFVGPCERLAMLKESAARKLERAKKGCVSSSQEQLQLWEDAQKAAIQRKLCEDLQPKEKWKWSC</sequence>
<proteinExistence type="predicted"/>
<dbReference type="Proteomes" id="UP001530315">
    <property type="component" value="Unassembled WGS sequence"/>
</dbReference>
<evidence type="ECO:0000313" key="3">
    <source>
        <dbReference type="Proteomes" id="UP001530315"/>
    </source>
</evidence>
<feature type="compositionally biased region" description="Basic residues" evidence="1">
    <location>
        <begin position="1"/>
        <end position="11"/>
    </location>
</feature>
<keyword evidence="3" id="KW-1185">Reference proteome</keyword>
<name>A0ABD3NFS5_9STRA</name>
<organism evidence="2 3">
    <name type="scientific">Stephanodiscus triporus</name>
    <dbReference type="NCBI Taxonomy" id="2934178"/>
    <lineage>
        <taxon>Eukaryota</taxon>
        <taxon>Sar</taxon>
        <taxon>Stramenopiles</taxon>
        <taxon>Ochrophyta</taxon>
        <taxon>Bacillariophyta</taxon>
        <taxon>Coscinodiscophyceae</taxon>
        <taxon>Thalassiosirophycidae</taxon>
        <taxon>Stephanodiscales</taxon>
        <taxon>Stephanodiscaceae</taxon>
        <taxon>Stephanodiscus</taxon>
    </lineage>
</organism>
<comment type="caution">
    <text evidence="2">The sequence shown here is derived from an EMBL/GenBank/DDBJ whole genome shotgun (WGS) entry which is preliminary data.</text>
</comment>
<dbReference type="AlphaFoldDB" id="A0ABD3NFS5"/>
<accession>A0ABD3NFS5</accession>
<gene>
    <name evidence="2" type="ORF">ACHAW5_001301</name>
</gene>
<evidence type="ECO:0000313" key="2">
    <source>
        <dbReference type="EMBL" id="KAL3774939.1"/>
    </source>
</evidence>
<reference evidence="2 3" key="1">
    <citation type="submission" date="2024-10" db="EMBL/GenBank/DDBJ databases">
        <title>Updated reference genomes for cyclostephanoid diatoms.</title>
        <authorList>
            <person name="Roberts W.R."/>
            <person name="Alverson A.J."/>
        </authorList>
    </citation>
    <scope>NUCLEOTIDE SEQUENCE [LARGE SCALE GENOMIC DNA]</scope>
    <source>
        <strain evidence="2 3">AJA276-08</strain>
    </source>
</reference>
<protein>
    <submittedName>
        <fullName evidence="2">Uncharacterized protein</fullName>
    </submittedName>
</protein>
<feature type="region of interest" description="Disordered" evidence="1">
    <location>
        <begin position="1"/>
        <end position="50"/>
    </location>
</feature>
<dbReference type="EMBL" id="JALLAZ020001440">
    <property type="protein sequence ID" value="KAL3774939.1"/>
    <property type="molecule type" value="Genomic_DNA"/>
</dbReference>
<evidence type="ECO:0000256" key="1">
    <source>
        <dbReference type="SAM" id="MobiDB-lite"/>
    </source>
</evidence>